<dbReference type="eggNOG" id="COG1879">
    <property type="taxonomic scope" value="Bacteria"/>
</dbReference>
<evidence type="ECO:0000259" key="5">
    <source>
        <dbReference type="Pfam" id="PF13407"/>
    </source>
</evidence>
<feature type="signal peptide" evidence="4">
    <location>
        <begin position="1"/>
        <end position="27"/>
    </location>
</feature>
<proteinExistence type="inferred from homology"/>
<evidence type="ECO:0000256" key="3">
    <source>
        <dbReference type="ARBA" id="ARBA00022729"/>
    </source>
</evidence>
<dbReference type="KEGG" id="oar:OA238_c42970"/>
<feature type="domain" description="Periplasmic binding protein" evidence="5">
    <location>
        <begin position="94"/>
        <end position="349"/>
    </location>
</feature>
<dbReference type="GO" id="GO:0030246">
    <property type="term" value="F:carbohydrate binding"/>
    <property type="evidence" value="ECO:0007669"/>
    <property type="project" value="UniProtKB-ARBA"/>
</dbReference>
<dbReference type="EMBL" id="CP003742">
    <property type="protein sequence ID" value="AGI74201.1"/>
    <property type="molecule type" value="Genomic_DNA"/>
</dbReference>
<keyword evidence="3 4" id="KW-0732">Signal</keyword>
<comment type="subcellular location">
    <subcellularLocation>
        <location evidence="1">Cell envelope</location>
    </subcellularLocation>
</comment>
<dbReference type="RefSeq" id="WP_015497165.1">
    <property type="nucleotide sequence ID" value="NC_020908.1"/>
</dbReference>
<evidence type="ECO:0000256" key="2">
    <source>
        <dbReference type="ARBA" id="ARBA00007639"/>
    </source>
</evidence>
<dbReference type="OrthoDB" id="6959911at2"/>
<evidence type="ECO:0000313" key="6">
    <source>
        <dbReference type="EMBL" id="AGI74201.1"/>
    </source>
</evidence>
<gene>
    <name evidence="6" type="ORF">OA238_c42970</name>
</gene>
<evidence type="ECO:0000256" key="4">
    <source>
        <dbReference type="SAM" id="SignalP"/>
    </source>
</evidence>
<sequence>MKSNCRMLLAGGTSVAMLLLTTLSAFSQDNIGDVRHPLWYKAPTERTLELAKIDDLSNTVVSLGPRGEEGVLYTEIQITAEQKEKIRAGNFTAAISMGWLGDDWASQQLLGLKETFADLGIEVVAETNANWDDARQISDLDAISVLKPDLVVSIPLNTATTASAYQRLAKAGSKIVFIDQAADEMQPGKDYVSVISSDNLALGMYLADLLNDAVDGKGDVAAMFYANDFHVVNLRYIGFIARLITKYPDLQLVATAGHDNPNKGQEVAQALLARYPTLKGVYGSWSIPAMGVATAARINGKRPADFKIVNENFDQIVAAEMAANSFIAGISTQQPYTQGVTEASAGALALIGESLPSYISVPPVRVSRANLSEAYQKIYRKPLPKEMKADLAKY</sequence>
<dbReference type="GO" id="GO:0030313">
    <property type="term" value="C:cell envelope"/>
    <property type="evidence" value="ECO:0007669"/>
    <property type="project" value="UniProtKB-SubCell"/>
</dbReference>
<evidence type="ECO:0000256" key="1">
    <source>
        <dbReference type="ARBA" id="ARBA00004196"/>
    </source>
</evidence>
<dbReference type="Gene3D" id="3.40.50.2300">
    <property type="match status" value="2"/>
</dbReference>
<dbReference type="Pfam" id="PF13407">
    <property type="entry name" value="Peripla_BP_4"/>
    <property type="match status" value="1"/>
</dbReference>
<dbReference type="AlphaFoldDB" id="M9RUJ0"/>
<accession>M9RUJ0</accession>
<comment type="similarity">
    <text evidence="2">Belongs to the bacterial solute-binding protein 2 family.</text>
</comment>
<protein>
    <submittedName>
        <fullName evidence="6">Sugar ABC transporter periplasmatic substrate-binding protein</fullName>
    </submittedName>
</protein>
<dbReference type="PANTHER" id="PTHR46847">
    <property type="entry name" value="D-ALLOSE-BINDING PERIPLASMIC PROTEIN-RELATED"/>
    <property type="match status" value="1"/>
</dbReference>
<dbReference type="PANTHER" id="PTHR46847:SF1">
    <property type="entry name" value="D-ALLOSE-BINDING PERIPLASMIC PROTEIN-RELATED"/>
    <property type="match status" value="1"/>
</dbReference>
<dbReference type="HOGENOM" id="CLU_037628_3_4_5"/>
<dbReference type="STRING" id="391616.OA238_c42970"/>
<dbReference type="CDD" id="cd06316">
    <property type="entry name" value="PBP1_ABC_sugar_binding-like"/>
    <property type="match status" value="1"/>
</dbReference>
<dbReference type="Proteomes" id="UP000004688">
    <property type="component" value="Chromosome"/>
</dbReference>
<evidence type="ECO:0000313" key="7">
    <source>
        <dbReference type="Proteomes" id="UP000004688"/>
    </source>
</evidence>
<name>M9RUJ0_9RHOB</name>
<keyword evidence="7" id="KW-1185">Reference proteome</keyword>
<reference evidence="6 7" key="1">
    <citation type="journal article" date="2013" name="PLoS ONE">
        <title>Poles Apart: Arctic and Antarctic Octadecabacter strains Share High Genome Plasticity and a New Type of Xanthorhodopsin.</title>
        <authorList>
            <person name="Vollmers J."/>
            <person name="Voget S."/>
            <person name="Dietrich S."/>
            <person name="Gollnow K."/>
            <person name="Smits M."/>
            <person name="Meyer K."/>
            <person name="Brinkhoff T."/>
            <person name="Simon M."/>
            <person name="Daniel R."/>
        </authorList>
    </citation>
    <scope>NUCLEOTIDE SEQUENCE [LARGE SCALE GENOMIC DNA]</scope>
    <source>
        <strain evidence="6 7">238</strain>
    </source>
</reference>
<feature type="chain" id="PRO_5004103065" evidence="4">
    <location>
        <begin position="28"/>
        <end position="394"/>
    </location>
</feature>
<organism evidence="6 7">
    <name type="scientific">Octadecabacter arcticus 238</name>
    <dbReference type="NCBI Taxonomy" id="391616"/>
    <lineage>
        <taxon>Bacteria</taxon>
        <taxon>Pseudomonadati</taxon>
        <taxon>Pseudomonadota</taxon>
        <taxon>Alphaproteobacteria</taxon>
        <taxon>Rhodobacterales</taxon>
        <taxon>Roseobacteraceae</taxon>
        <taxon>Octadecabacter</taxon>
    </lineage>
</organism>
<dbReference type="SUPFAM" id="SSF53822">
    <property type="entry name" value="Periplasmic binding protein-like I"/>
    <property type="match status" value="1"/>
</dbReference>
<dbReference type="InterPro" id="IPR025997">
    <property type="entry name" value="SBP_2_dom"/>
</dbReference>
<dbReference type="InterPro" id="IPR028082">
    <property type="entry name" value="Peripla_BP_I"/>
</dbReference>